<keyword evidence="4" id="KW-0572">Peptidoglycan-anchor</keyword>
<dbReference type="Pfam" id="PF00746">
    <property type="entry name" value="Gram_pos_anchor"/>
    <property type="match status" value="1"/>
</dbReference>
<feature type="compositionally biased region" description="Polar residues" evidence="5">
    <location>
        <begin position="155"/>
        <end position="168"/>
    </location>
</feature>
<keyword evidence="2" id="KW-0964">Secreted</keyword>
<feature type="region of interest" description="Disordered" evidence="5">
    <location>
        <begin position="144"/>
        <end position="168"/>
    </location>
</feature>
<evidence type="ECO:0000256" key="5">
    <source>
        <dbReference type="SAM" id="MobiDB-lite"/>
    </source>
</evidence>
<dbReference type="AlphaFoldDB" id="A0A4Y9FTJ7"/>
<evidence type="ECO:0000313" key="10">
    <source>
        <dbReference type="Proteomes" id="UP000297747"/>
    </source>
</evidence>
<dbReference type="PROSITE" id="PS50847">
    <property type="entry name" value="GRAM_POS_ANCHORING"/>
    <property type="match status" value="1"/>
</dbReference>
<dbReference type="EMBL" id="SPQA01000001">
    <property type="protein sequence ID" value="TFU31850.1"/>
    <property type="molecule type" value="Genomic_DNA"/>
</dbReference>
<evidence type="ECO:0000256" key="6">
    <source>
        <dbReference type="SAM" id="Phobius"/>
    </source>
</evidence>
<dbReference type="RefSeq" id="WP_135051928.1">
    <property type="nucleotide sequence ID" value="NZ_CAKOCW010000005.1"/>
</dbReference>
<proteinExistence type="predicted"/>
<feature type="transmembrane region" description="Helical" evidence="6">
    <location>
        <begin position="190"/>
        <end position="209"/>
    </location>
</feature>
<keyword evidence="6" id="KW-1133">Transmembrane helix</keyword>
<feature type="domain" description="Gram-positive cocci surface proteins LPxTG" evidence="8">
    <location>
        <begin position="181"/>
        <end position="215"/>
    </location>
</feature>
<feature type="chain" id="PRO_5021311203" evidence="7">
    <location>
        <begin position="30"/>
        <end position="215"/>
    </location>
</feature>
<keyword evidence="1" id="KW-0134">Cell wall</keyword>
<evidence type="ECO:0000259" key="8">
    <source>
        <dbReference type="PROSITE" id="PS50847"/>
    </source>
</evidence>
<keyword evidence="3 7" id="KW-0732">Signal</keyword>
<accession>A0A4Y9FTJ7</accession>
<dbReference type="InterPro" id="IPR019931">
    <property type="entry name" value="LPXTG_anchor"/>
</dbReference>
<reference evidence="9 10" key="1">
    <citation type="submission" date="2019-03" db="EMBL/GenBank/DDBJ databases">
        <title>Diversity of the mouse oral microbiome.</title>
        <authorList>
            <person name="Joseph S."/>
            <person name="Aduse-Opoku J."/>
            <person name="Curtis M."/>
            <person name="Wade W."/>
            <person name="Hashim A."/>
        </authorList>
    </citation>
    <scope>NUCLEOTIDE SEQUENCE [LARGE SCALE GENOMIC DNA]</scope>
    <source>
        <strain evidence="9 10">HT4</strain>
    </source>
</reference>
<evidence type="ECO:0000256" key="7">
    <source>
        <dbReference type="SAM" id="SignalP"/>
    </source>
</evidence>
<evidence type="ECO:0000256" key="3">
    <source>
        <dbReference type="ARBA" id="ARBA00022729"/>
    </source>
</evidence>
<evidence type="ECO:0000313" key="9">
    <source>
        <dbReference type="EMBL" id="TFU31850.1"/>
    </source>
</evidence>
<keyword evidence="6" id="KW-0812">Transmembrane</keyword>
<gene>
    <name evidence="9" type="ORF">E4U01_00060</name>
</gene>
<name>A0A4Y9FTJ7_STRAI</name>
<evidence type="ECO:0000256" key="1">
    <source>
        <dbReference type="ARBA" id="ARBA00022512"/>
    </source>
</evidence>
<feature type="signal peptide" evidence="7">
    <location>
        <begin position="1"/>
        <end position="29"/>
    </location>
</feature>
<dbReference type="Proteomes" id="UP000297747">
    <property type="component" value="Unassembled WGS sequence"/>
</dbReference>
<dbReference type="NCBIfam" id="TIGR01167">
    <property type="entry name" value="LPXTG_anchor"/>
    <property type="match status" value="1"/>
</dbReference>
<evidence type="ECO:0000256" key="4">
    <source>
        <dbReference type="ARBA" id="ARBA00023088"/>
    </source>
</evidence>
<keyword evidence="6" id="KW-0472">Membrane</keyword>
<protein>
    <submittedName>
        <fullName evidence="9">LPXTG cell wall anchor domain-containing protein</fullName>
    </submittedName>
</protein>
<organism evidence="9 10">
    <name type="scientific">Streptococcus acidominimus</name>
    <dbReference type="NCBI Taxonomy" id="1326"/>
    <lineage>
        <taxon>Bacteria</taxon>
        <taxon>Bacillati</taxon>
        <taxon>Bacillota</taxon>
        <taxon>Bacilli</taxon>
        <taxon>Lactobacillales</taxon>
        <taxon>Streptococcaceae</taxon>
        <taxon>Streptococcus</taxon>
    </lineage>
</organism>
<sequence>MFKGNKACGLVCATALGLALIFNAGQVSADEVTTPQAQPILAVTEANSSSVPNVADVGGVTVDRTTPTAPLTDNSVNNQQPMPNVDDVGGVTVDHTIPTAPLTNNSVNNQQPVPNIDDVGGVTVDHTQADNQGGIELISTEQVVSDESSQVSTDGNADNQTISTDDETNSVTKENGAMVMLPETGDETKVAYSAVGMLLAFAGVVMLFMTKKEVN</sequence>
<comment type="caution">
    <text evidence="9">The sequence shown here is derived from an EMBL/GenBank/DDBJ whole genome shotgun (WGS) entry which is preliminary data.</text>
</comment>
<feature type="compositionally biased region" description="Low complexity" evidence="5">
    <location>
        <begin position="144"/>
        <end position="154"/>
    </location>
</feature>
<evidence type="ECO:0000256" key="2">
    <source>
        <dbReference type="ARBA" id="ARBA00022525"/>
    </source>
</evidence>